<dbReference type="RefSeq" id="WP_338602064.1">
    <property type="nucleotide sequence ID" value="NZ_CP146016.1"/>
</dbReference>
<dbReference type="GeneID" id="89335389"/>
<dbReference type="AlphaFoldDB" id="A0AAX4L1H4"/>
<evidence type="ECO:0000313" key="2">
    <source>
        <dbReference type="Proteomes" id="UP001432202"/>
    </source>
</evidence>
<proteinExistence type="predicted"/>
<dbReference type="EMBL" id="CP146016">
    <property type="protein sequence ID" value="WWQ60767.1"/>
    <property type="molecule type" value="Genomic_DNA"/>
</dbReference>
<keyword evidence="2" id="KW-1185">Reference proteome</keyword>
<evidence type="ECO:0008006" key="3">
    <source>
        <dbReference type="Google" id="ProtNLM"/>
    </source>
</evidence>
<sequence length="168" mass="19637">MCEFKVIKSERPINSSGKAILVDYYDFVKISNDRIMNVLAKDSREGYSKSYYYYIRDYLNKLRILKENMINVKAVFPFENSKNAINFRRGIIYVTNDKQIIYMNLHSNIYTNCENCVAKPFCTYYLSKIISENRLKVSVTKSNPAEGWEKAISSLQSKYVKAKVIELT</sequence>
<gene>
    <name evidence="1" type="ORF">V6M85_01430</name>
</gene>
<accession>A0AAX4L1H4</accession>
<organism evidence="1 2">
    <name type="scientific">Sulfolobus tengchongensis</name>
    <dbReference type="NCBI Taxonomy" id="207809"/>
    <lineage>
        <taxon>Archaea</taxon>
        <taxon>Thermoproteota</taxon>
        <taxon>Thermoprotei</taxon>
        <taxon>Sulfolobales</taxon>
        <taxon>Sulfolobaceae</taxon>
        <taxon>Sulfolobus</taxon>
    </lineage>
</organism>
<name>A0AAX4L1H4_9CREN</name>
<dbReference type="Proteomes" id="UP001432202">
    <property type="component" value="Chromosome"/>
</dbReference>
<protein>
    <recommendedName>
        <fullName evidence="3">SWIM-type domain-containing protein</fullName>
    </recommendedName>
</protein>
<reference evidence="1 2" key="1">
    <citation type="submission" date="2024-02" db="EMBL/GenBank/DDBJ databases">
        <title>STSV induces naive adaptation in Sulfolobus.</title>
        <authorList>
            <person name="Xiang X."/>
            <person name="Song M."/>
        </authorList>
    </citation>
    <scope>NUCLEOTIDE SEQUENCE [LARGE SCALE GENOMIC DNA]</scope>
    <source>
        <strain evidence="1 2">RT2</strain>
    </source>
</reference>
<evidence type="ECO:0000313" key="1">
    <source>
        <dbReference type="EMBL" id="WWQ60767.1"/>
    </source>
</evidence>